<comment type="caution">
    <text evidence="3">The sequence shown here is derived from an EMBL/GenBank/DDBJ whole genome shotgun (WGS) entry which is preliminary data.</text>
</comment>
<dbReference type="InterPro" id="IPR035897">
    <property type="entry name" value="Toll_tir_struct_dom_sf"/>
</dbReference>
<dbReference type="InterPro" id="IPR005532">
    <property type="entry name" value="SUMF_dom"/>
</dbReference>
<dbReference type="PANTHER" id="PTHR23150:SF35">
    <property type="entry name" value="BLL6746 PROTEIN"/>
    <property type="match status" value="1"/>
</dbReference>
<dbReference type="InterPro" id="IPR051043">
    <property type="entry name" value="Sulfatase_Mod_Factor_Kinase"/>
</dbReference>
<dbReference type="InterPro" id="IPR042095">
    <property type="entry name" value="SUMF_sf"/>
</dbReference>
<dbReference type="GO" id="GO:0007165">
    <property type="term" value="P:signal transduction"/>
    <property type="evidence" value="ECO:0007669"/>
    <property type="project" value="InterPro"/>
</dbReference>
<dbReference type="InterPro" id="IPR016187">
    <property type="entry name" value="CTDL_fold"/>
</dbReference>
<proteinExistence type="predicted"/>
<dbReference type="Gene3D" id="3.90.1580.10">
    <property type="entry name" value="paralog of FGE (formylglycine-generating enzyme)"/>
    <property type="match status" value="1"/>
</dbReference>
<dbReference type="SUPFAM" id="SSF56436">
    <property type="entry name" value="C-type lectin-like"/>
    <property type="match status" value="1"/>
</dbReference>
<dbReference type="Gene3D" id="3.40.50.10140">
    <property type="entry name" value="Toll/interleukin-1 receptor homology (TIR) domain"/>
    <property type="match status" value="1"/>
</dbReference>
<gene>
    <name evidence="3" type="ORF">E6Q60_09600</name>
</gene>
<dbReference type="Proteomes" id="UP000321055">
    <property type="component" value="Unassembled WGS sequence"/>
</dbReference>
<accession>A0A5C7VTK7</accession>
<organism evidence="3 4">
    <name type="scientific">Nitrosomonas oligotropha</name>
    <dbReference type="NCBI Taxonomy" id="42354"/>
    <lineage>
        <taxon>Bacteria</taxon>
        <taxon>Pseudomonadati</taxon>
        <taxon>Pseudomonadota</taxon>
        <taxon>Betaproteobacteria</taxon>
        <taxon>Nitrosomonadales</taxon>
        <taxon>Nitrosomonadaceae</taxon>
        <taxon>Nitrosomonas</taxon>
    </lineage>
</organism>
<dbReference type="EMBL" id="SSFX01000076">
    <property type="protein sequence ID" value="TXI27468.1"/>
    <property type="molecule type" value="Genomic_DNA"/>
</dbReference>
<evidence type="ECO:0000313" key="3">
    <source>
        <dbReference type="EMBL" id="TXI27468.1"/>
    </source>
</evidence>
<name>A0A5C7VTK7_9PROT</name>
<protein>
    <submittedName>
        <fullName evidence="3">TIR domain-containing protein</fullName>
    </submittedName>
</protein>
<dbReference type="PANTHER" id="PTHR23150">
    <property type="entry name" value="SULFATASE MODIFYING FACTOR 1, 2"/>
    <property type="match status" value="1"/>
</dbReference>
<reference evidence="3 4" key="1">
    <citation type="submission" date="2018-09" db="EMBL/GenBank/DDBJ databases">
        <title>Metagenome Assembled Genomes from an Advanced Water Purification Facility.</title>
        <authorList>
            <person name="Stamps B.W."/>
            <person name="Spear J.R."/>
        </authorList>
    </citation>
    <scope>NUCLEOTIDE SEQUENCE [LARGE SCALE GENOMIC DNA]</scope>
    <source>
        <strain evidence="3">Bin_54_1</strain>
    </source>
</reference>
<dbReference type="GO" id="GO:0120147">
    <property type="term" value="F:formylglycine-generating oxidase activity"/>
    <property type="evidence" value="ECO:0007669"/>
    <property type="project" value="TreeGrafter"/>
</dbReference>
<dbReference type="SUPFAM" id="SSF52200">
    <property type="entry name" value="Toll/Interleukin receptor TIR domain"/>
    <property type="match status" value="1"/>
</dbReference>
<dbReference type="Pfam" id="PF13676">
    <property type="entry name" value="TIR_2"/>
    <property type="match status" value="1"/>
</dbReference>
<dbReference type="AlphaFoldDB" id="A0A5C7VTK7"/>
<sequence>MIAGLKNNIRSFRFMAKIFINYRRDDSAGYAGRLYDRLIAHFGPDHVFMDINQIEPGEDFIEVIQEKLKAVQVAVALIGKQWLDITDADGRRRLDNPEDWVRLEIEVLLARKIRVIPLLVGGANAPNSSRLPGSLAALARRQVHAISDRGFHDDVNQLIHVLEKDLQTNQAAKPSIVPDVAQPPAVKLPEARSPFKPEMVRIPAGKFLMGSNDGDSDERPVHEVTIGYEFEIGKYPVTFDEYDVFAKDAQRKLPGDGGWRRGNRPVINVSWNDAQDYVQWLSKQTGKKYRLPTEAEWEYAARAGTQTRYWWGDDIGRNNANCDGCGSEWDKQQTAPVGSFKANAFGLHDTAGNVWEWTQDCWHANYNNAPNDGSAWLDKDGDDCSRRVIRGGSWDYYPQFLRSADRYWDYSDAAYIGLGFRIARDF</sequence>
<evidence type="ECO:0000313" key="4">
    <source>
        <dbReference type="Proteomes" id="UP000321055"/>
    </source>
</evidence>
<evidence type="ECO:0000259" key="2">
    <source>
        <dbReference type="Pfam" id="PF13676"/>
    </source>
</evidence>
<feature type="domain" description="TIR" evidence="2">
    <location>
        <begin position="18"/>
        <end position="141"/>
    </location>
</feature>
<feature type="domain" description="Sulfatase-modifying factor enzyme-like" evidence="1">
    <location>
        <begin position="197"/>
        <end position="424"/>
    </location>
</feature>
<dbReference type="InterPro" id="IPR000157">
    <property type="entry name" value="TIR_dom"/>
</dbReference>
<dbReference type="Pfam" id="PF03781">
    <property type="entry name" value="FGE-sulfatase"/>
    <property type="match status" value="1"/>
</dbReference>
<evidence type="ECO:0000259" key="1">
    <source>
        <dbReference type="Pfam" id="PF03781"/>
    </source>
</evidence>